<evidence type="ECO:0000313" key="4">
    <source>
        <dbReference type="Proteomes" id="UP000193317"/>
    </source>
</evidence>
<keyword evidence="4" id="KW-1185">Reference proteome</keyword>
<dbReference type="InterPro" id="IPR017517">
    <property type="entry name" value="Maleyloyr_isom"/>
</dbReference>
<dbReference type="InterPro" id="IPR023393">
    <property type="entry name" value="START-like_dom_sf"/>
</dbReference>
<dbReference type="NCBIfam" id="TIGR03086">
    <property type="entry name" value="TIGR03086 family metal-binding protein"/>
    <property type="match status" value="1"/>
</dbReference>
<accession>A0A1X2DW98</accession>
<dbReference type="SUPFAM" id="SSF55961">
    <property type="entry name" value="Bet v1-like"/>
    <property type="match status" value="1"/>
</dbReference>
<reference evidence="3 4" key="1">
    <citation type="submission" date="2016-01" db="EMBL/GenBank/DDBJ databases">
        <title>The new phylogeny of the genus Mycobacterium.</title>
        <authorList>
            <person name="Tarcisio F."/>
            <person name="Conor M."/>
            <person name="Antonella G."/>
            <person name="Elisabetta G."/>
            <person name="Giulia F.S."/>
            <person name="Sara T."/>
            <person name="Anna F."/>
            <person name="Clotilde B."/>
            <person name="Roberto B."/>
            <person name="Veronica D.S."/>
            <person name="Fabio R."/>
            <person name="Monica P."/>
            <person name="Olivier J."/>
            <person name="Enrico T."/>
            <person name="Nicola S."/>
        </authorList>
    </citation>
    <scope>NUCLEOTIDE SEQUENCE [LARGE SCALE GENOMIC DNA]</scope>
    <source>
        <strain evidence="3 4">DSM 44166</strain>
    </source>
</reference>
<evidence type="ECO:0000313" key="3">
    <source>
        <dbReference type="EMBL" id="ORW91959.1"/>
    </source>
</evidence>
<comment type="caution">
    <text evidence="3">The sequence shown here is derived from an EMBL/GenBank/DDBJ whole genome shotgun (WGS) entry which is preliminary data.</text>
</comment>
<dbReference type="InterPro" id="IPR017520">
    <property type="entry name" value="CHP03086"/>
</dbReference>
<dbReference type="Proteomes" id="UP000193317">
    <property type="component" value="Unassembled WGS sequence"/>
</dbReference>
<proteinExistence type="inferred from homology"/>
<protein>
    <submittedName>
        <fullName evidence="3">ArsR family transcriptional regulator</fullName>
    </submittedName>
</protein>
<name>A0A1X2DW98_MYCSZ</name>
<dbReference type="CDD" id="cd07814">
    <property type="entry name" value="SRPBCC_CalC_Aha1-like"/>
    <property type="match status" value="1"/>
</dbReference>
<dbReference type="AlphaFoldDB" id="A0A1X2DW98"/>
<dbReference type="SUPFAM" id="SSF109854">
    <property type="entry name" value="DinB/YfiT-like putative metalloenzymes"/>
    <property type="match status" value="1"/>
</dbReference>
<dbReference type="EMBL" id="LQPW01000153">
    <property type="protein sequence ID" value="ORW91959.1"/>
    <property type="molecule type" value="Genomic_DNA"/>
</dbReference>
<evidence type="ECO:0000259" key="2">
    <source>
        <dbReference type="Pfam" id="PF08327"/>
    </source>
</evidence>
<dbReference type="Gene3D" id="3.30.530.20">
    <property type="match status" value="1"/>
</dbReference>
<dbReference type="Pfam" id="PF08327">
    <property type="entry name" value="AHSA1"/>
    <property type="match status" value="1"/>
</dbReference>
<organism evidence="3 4">
    <name type="scientific">Mycobacterium szulgai</name>
    <dbReference type="NCBI Taxonomy" id="1787"/>
    <lineage>
        <taxon>Bacteria</taxon>
        <taxon>Bacillati</taxon>
        <taxon>Actinomycetota</taxon>
        <taxon>Actinomycetes</taxon>
        <taxon>Mycobacteriales</taxon>
        <taxon>Mycobacteriaceae</taxon>
        <taxon>Mycobacterium</taxon>
    </lineage>
</organism>
<dbReference type="NCBIfam" id="TIGR03083">
    <property type="entry name" value="maleylpyruvate isomerase family mycothiol-dependent enzyme"/>
    <property type="match status" value="1"/>
</dbReference>
<comment type="similarity">
    <text evidence="1">Belongs to the AHA1 family.</text>
</comment>
<evidence type="ECO:0000256" key="1">
    <source>
        <dbReference type="ARBA" id="ARBA00006817"/>
    </source>
</evidence>
<sequence length="327" mass="34757">MPFEKAVVVPLDPAGTFALITEPDRLRRWMAIAARVELRAGGTYRWTVTPGHTAGGTVVELEPGRRVVLSWGWEEHGDPAPGGSTVTVTLTPVDAGTEVRLVHDGLTEEQAARHAEGWNHFLDRLVAAGRNGDAGPDEWAATPGTLNELSCAEATLAVLQHVLRGLDTADLPKQTPCKEYDVSQLADHLMRSITILGSAADAQLPLRDPDAPLETQVAEAAQAALEAWRGRGLDGTVELNAQQVPAAVPVGILCLEFLVHAWDFAIATGREVVVSEAVSEFVLAVAGKVITAAARNYAGFAEPTAIGSFAPVLDRLIAFTGRQPAQH</sequence>
<dbReference type="InterPro" id="IPR034660">
    <property type="entry name" value="DinB/YfiT-like"/>
</dbReference>
<dbReference type="InterPro" id="IPR013538">
    <property type="entry name" value="ASHA1/2-like_C"/>
</dbReference>
<feature type="domain" description="Activator of Hsp90 ATPase homologue 1/2-like C-terminal" evidence="2">
    <location>
        <begin position="16"/>
        <end position="127"/>
    </location>
</feature>
<gene>
    <name evidence="3" type="ORF">AWC27_09640</name>
</gene>